<keyword evidence="8" id="KW-0206">Cytoskeleton</keyword>
<dbReference type="GO" id="GO:0005819">
    <property type="term" value="C:spindle"/>
    <property type="evidence" value="ECO:0007669"/>
    <property type="project" value="UniProtKB-SubCell"/>
</dbReference>
<keyword evidence="6" id="KW-0498">Mitosis</keyword>
<dbReference type="EMBL" id="JAFIRN010000004">
    <property type="protein sequence ID" value="KAG5850700.1"/>
    <property type="molecule type" value="Genomic_DNA"/>
</dbReference>
<dbReference type="AlphaFoldDB" id="A0A9D3ML41"/>
<dbReference type="GO" id="GO:0090307">
    <property type="term" value="P:mitotic spindle assembly"/>
    <property type="evidence" value="ECO:0007669"/>
    <property type="project" value="InterPro"/>
</dbReference>
<organism evidence="13 14">
    <name type="scientific">Anguilla anguilla</name>
    <name type="common">European freshwater eel</name>
    <name type="synonym">Muraena anguilla</name>
    <dbReference type="NCBI Taxonomy" id="7936"/>
    <lineage>
        <taxon>Eukaryota</taxon>
        <taxon>Metazoa</taxon>
        <taxon>Chordata</taxon>
        <taxon>Craniata</taxon>
        <taxon>Vertebrata</taxon>
        <taxon>Euteleostomi</taxon>
        <taxon>Actinopterygii</taxon>
        <taxon>Neopterygii</taxon>
        <taxon>Teleostei</taxon>
        <taxon>Anguilliformes</taxon>
        <taxon>Anguillidae</taxon>
        <taxon>Anguilla</taxon>
    </lineage>
</organism>
<evidence type="ECO:0000256" key="3">
    <source>
        <dbReference type="ARBA" id="ARBA00018313"/>
    </source>
</evidence>
<feature type="region of interest" description="Disordered" evidence="12">
    <location>
        <begin position="219"/>
        <end position="264"/>
    </location>
</feature>
<evidence type="ECO:0000256" key="8">
    <source>
        <dbReference type="ARBA" id="ARBA00023212"/>
    </source>
</evidence>
<comment type="caution">
    <text evidence="13">The sequence shown here is derived from an EMBL/GenBank/DDBJ whole genome shotgun (WGS) entry which is preliminary data.</text>
</comment>
<sequence>MGKRQTRYLMSLAKVNRFSRSSGRRPTQSRTVKQEWVSTIHDLNVHKATPEELKRRHDLHKSQNRVVAQWEMKRVVGHKLKKTSSGLPRPAQLDPAHLNIIREVFSDKYQLQDVLARSDGVLAVVNDLFGDAPHRQTGLPNVTVAPDSGPDPDLPVLLRPEPSTPLSLLSQSIMDPQALNEFEDVSGREYNDEEPDPSSTHSSRVDMSRFGRLLQEEAQGLGAQQETPQSPCPQISSLTEKPAARKRVSSQNSKQCCGEPLGHDSLTKNRSSLHLLQSMLSDVEAELDSLELQEPLATKEHSSPSLTGFSVSLLRTVTRLARCLHQSREDLQREVQDRKSLEEEVMEQRRLIDALTAETLTLREESLALQGQVQQCVWDTEQRHRVRPFADSTAPYCVESEAEPHYGEREAQEQPLPSPARADDLSPGPAVLLSPPRQRSSLHPHSHSTEQGMSLQLQAVPSQEHCCSDQKQILPQAIILQQITELTQQNALIRTQLQQFCTQPAGPQDPGPHRASDKAAQLQEKAPPAGRCMEQRLLELNRQSTEARCRLLELIEEQTQTSVRAVSPSVSPILPSMRTLLSASADGERRTTDVSVSVPKQNFSPVASCCGCRSASGSSVNGAIGENQSLVLQSQVDRLKDEGWFALSTHLQ</sequence>
<evidence type="ECO:0000256" key="12">
    <source>
        <dbReference type="SAM" id="MobiDB-lite"/>
    </source>
</evidence>
<evidence type="ECO:0000256" key="5">
    <source>
        <dbReference type="ARBA" id="ARBA00022618"/>
    </source>
</evidence>
<dbReference type="PANTHER" id="PTHR31167:SF3">
    <property type="entry name" value="SPINDLE AND CENTRIOLE-ASSOCIATED PROTEIN 1"/>
    <property type="match status" value="1"/>
</dbReference>
<evidence type="ECO:0000256" key="7">
    <source>
        <dbReference type="ARBA" id="ARBA00023054"/>
    </source>
</evidence>
<evidence type="ECO:0000256" key="6">
    <source>
        <dbReference type="ARBA" id="ARBA00022776"/>
    </source>
</evidence>
<feature type="compositionally biased region" description="Polar residues" evidence="12">
    <location>
        <begin position="227"/>
        <end position="239"/>
    </location>
</feature>
<evidence type="ECO:0000256" key="9">
    <source>
        <dbReference type="ARBA" id="ARBA00023306"/>
    </source>
</evidence>
<keyword evidence="9" id="KW-0131">Cell cycle</keyword>
<comment type="subcellular location">
    <subcellularLocation>
        <location evidence="1">Cytoplasm</location>
        <location evidence="1">Cytoskeleton</location>
        <location evidence="1">Microtubule organizing center</location>
        <location evidence="1">Centrosome</location>
        <location evidence="1">Centriole</location>
    </subcellularLocation>
    <subcellularLocation>
        <location evidence="2">Cytoplasm</location>
        <location evidence="2">Cytoskeleton</location>
        <location evidence="2">Spindle</location>
    </subcellularLocation>
</comment>
<dbReference type="Pfam" id="PF15678">
    <property type="entry name" value="SPICE"/>
    <property type="match status" value="1"/>
</dbReference>
<evidence type="ECO:0000256" key="10">
    <source>
        <dbReference type="ARBA" id="ARBA00030722"/>
    </source>
</evidence>
<keyword evidence="14" id="KW-1185">Reference proteome</keyword>
<dbReference type="PANTHER" id="PTHR31167">
    <property type="entry name" value="SPINDLE AND CENTRIOLE ASSOCIATED PROTEIN 1 SPICE1"/>
    <property type="match status" value="1"/>
</dbReference>
<dbReference type="GO" id="GO:0051301">
    <property type="term" value="P:cell division"/>
    <property type="evidence" value="ECO:0007669"/>
    <property type="project" value="UniProtKB-KW"/>
</dbReference>
<dbReference type="GO" id="GO:0005814">
    <property type="term" value="C:centriole"/>
    <property type="evidence" value="ECO:0007669"/>
    <property type="project" value="UniProtKB-SubCell"/>
</dbReference>
<accession>A0A9D3ML41</accession>
<protein>
    <recommendedName>
        <fullName evidence="3">Spindle and centriole-associated protein 1</fullName>
    </recommendedName>
    <alternativeName>
        <fullName evidence="10">Coiled-coil domain-containing protein 52</fullName>
    </alternativeName>
</protein>
<dbReference type="InterPro" id="IPR031387">
    <property type="entry name" value="SPICE1"/>
</dbReference>
<feature type="region of interest" description="Disordered" evidence="12">
    <location>
        <begin position="403"/>
        <end position="452"/>
    </location>
</feature>
<evidence type="ECO:0000313" key="14">
    <source>
        <dbReference type="Proteomes" id="UP001044222"/>
    </source>
</evidence>
<gene>
    <name evidence="13" type="ORF">ANANG_G00085230</name>
</gene>
<keyword evidence="5" id="KW-0132">Cell division</keyword>
<name>A0A9D3ML41_ANGAN</name>
<keyword evidence="7 11" id="KW-0175">Coiled coil</keyword>
<proteinExistence type="predicted"/>
<keyword evidence="4" id="KW-0963">Cytoplasm</keyword>
<evidence type="ECO:0000256" key="2">
    <source>
        <dbReference type="ARBA" id="ARBA00004186"/>
    </source>
</evidence>
<feature type="region of interest" description="Disordered" evidence="12">
    <location>
        <begin position="132"/>
        <end position="175"/>
    </location>
</feature>
<dbReference type="Proteomes" id="UP001044222">
    <property type="component" value="Unassembled WGS sequence"/>
</dbReference>
<evidence type="ECO:0000256" key="1">
    <source>
        <dbReference type="ARBA" id="ARBA00004114"/>
    </source>
</evidence>
<dbReference type="GO" id="GO:0051310">
    <property type="term" value="P:metaphase chromosome alignment"/>
    <property type="evidence" value="ECO:0007669"/>
    <property type="project" value="TreeGrafter"/>
</dbReference>
<evidence type="ECO:0000256" key="11">
    <source>
        <dbReference type="SAM" id="Coils"/>
    </source>
</evidence>
<feature type="compositionally biased region" description="Basic and acidic residues" evidence="12">
    <location>
        <begin position="403"/>
        <end position="412"/>
    </location>
</feature>
<feature type="compositionally biased region" description="Polar residues" evidence="12">
    <location>
        <begin position="164"/>
        <end position="174"/>
    </location>
</feature>
<feature type="coiled-coil region" evidence="11">
    <location>
        <begin position="324"/>
        <end position="358"/>
    </location>
</feature>
<evidence type="ECO:0000256" key="4">
    <source>
        <dbReference type="ARBA" id="ARBA00022490"/>
    </source>
</evidence>
<dbReference type="GO" id="GO:0005813">
    <property type="term" value="C:centrosome"/>
    <property type="evidence" value="ECO:0007669"/>
    <property type="project" value="TreeGrafter"/>
</dbReference>
<reference evidence="13" key="1">
    <citation type="submission" date="2021-01" db="EMBL/GenBank/DDBJ databases">
        <title>A chromosome-scale assembly of European eel, Anguilla anguilla.</title>
        <authorList>
            <person name="Henkel C."/>
            <person name="Jong-Raadsen S.A."/>
            <person name="Dufour S."/>
            <person name="Weltzien F.-A."/>
            <person name="Palstra A.P."/>
            <person name="Pelster B."/>
            <person name="Spaink H.P."/>
            <person name="Van Den Thillart G.E."/>
            <person name="Jansen H."/>
            <person name="Zahm M."/>
            <person name="Klopp C."/>
            <person name="Cedric C."/>
            <person name="Louis A."/>
            <person name="Berthelot C."/>
            <person name="Parey E."/>
            <person name="Roest Crollius H."/>
            <person name="Montfort J."/>
            <person name="Robinson-Rechavi M."/>
            <person name="Bucao C."/>
            <person name="Bouchez O."/>
            <person name="Gislard M."/>
            <person name="Lluch J."/>
            <person name="Milhes M."/>
            <person name="Lampietro C."/>
            <person name="Lopez Roques C."/>
            <person name="Donnadieu C."/>
            <person name="Braasch I."/>
            <person name="Desvignes T."/>
            <person name="Postlethwait J."/>
            <person name="Bobe J."/>
            <person name="Guiguen Y."/>
            <person name="Dirks R."/>
        </authorList>
    </citation>
    <scope>NUCLEOTIDE SEQUENCE</scope>
    <source>
        <strain evidence="13">Tag_6206</strain>
        <tissue evidence="13">Liver</tissue>
    </source>
</reference>
<dbReference type="GO" id="GO:0046599">
    <property type="term" value="P:regulation of centriole replication"/>
    <property type="evidence" value="ECO:0007669"/>
    <property type="project" value="TreeGrafter"/>
</dbReference>
<evidence type="ECO:0000313" key="13">
    <source>
        <dbReference type="EMBL" id="KAG5850700.1"/>
    </source>
</evidence>